<dbReference type="PANTHER" id="PTHR23507">
    <property type="entry name" value="ZGC:174356"/>
    <property type="match status" value="1"/>
</dbReference>
<feature type="region of interest" description="Disordered" evidence="5">
    <location>
        <begin position="1"/>
        <end position="35"/>
    </location>
</feature>
<evidence type="ECO:0008006" key="8">
    <source>
        <dbReference type="Google" id="ProtNLM"/>
    </source>
</evidence>
<comment type="subcellular location">
    <subcellularLocation>
        <location evidence="1">Membrane</location>
        <topology evidence="1">Multi-pass membrane protein</topology>
    </subcellularLocation>
</comment>
<dbReference type="InterPro" id="IPR011701">
    <property type="entry name" value="MFS"/>
</dbReference>
<dbReference type="PANTHER" id="PTHR23507:SF1">
    <property type="entry name" value="FI18259P1-RELATED"/>
    <property type="match status" value="1"/>
</dbReference>
<dbReference type="GO" id="GO:0022857">
    <property type="term" value="F:transmembrane transporter activity"/>
    <property type="evidence" value="ECO:0007669"/>
    <property type="project" value="InterPro"/>
</dbReference>
<feature type="transmembrane region" description="Helical" evidence="6">
    <location>
        <begin position="142"/>
        <end position="162"/>
    </location>
</feature>
<accession>A0A085NRH8</accession>
<evidence type="ECO:0000256" key="1">
    <source>
        <dbReference type="ARBA" id="ARBA00004141"/>
    </source>
</evidence>
<name>A0A085NRH8_9BILA</name>
<dbReference type="Proteomes" id="UP000030758">
    <property type="component" value="Unassembled WGS sequence"/>
</dbReference>
<dbReference type="Pfam" id="PF07690">
    <property type="entry name" value="MFS_1"/>
    <property type="match status" value="1"/>
</dbReference>
<evidence type="ECO:0000256" key="4">
    <source>
        <dbReference type="ARBA" id="ARBA00023136"/>
    </source>
</evidence>
<feature type="transmembrane region" description="Helical" evidence="6">
    <location>
        <begin position="463"/>
        <end position="486"/>
    </location>
</feature>
<keyword evidence="2 6" id="KW-0812">Transmembrane</keyword>
<evidence type="ECO:0000256" key="3">
    <source>
        <dbReference type="ARBA" id="ARBA00022989"/>
    </source>
</evidence>
<feature type="transmembrane region" description="Helical" evidence="6">
    <location>
        <begin position="168"/>
        <end position="195"/>
    </location>
</feature>
<dbReference type="SUPFAM" id="SSF103473">
    <property type="entry name" value="MFS general substrate transporter"/>
    <property type="match status" value="1"/>
</dbReference>
<keyword evidence="4 6" id="KW-0472">Membrane</keyword>
<gene>
    <name evidence="7" type="ORF">M514_00482</name>
</gene>
<dbReference type="AlphaFoldDB" id="A0A085NRH8"/>
<dbReference type="Gene3D" id="1.20.1250.20">
    <property type="entry name" value="MFS general substrate transporter like domains"/>
    <property type="match status" value="1"/>
</dbReference>
<feature type="transmembrane region" description="Helical" evidence="6">
    <location>
        <begin position="234"/>
        <end position="254"/>
    </location>
</feature>
<dbReference type="EMBL" id="KL367479">
    <property type="protein sequence ID" value="KFD72074.1"/>
    <property type="molecule type" value="Genomic_DNA"/>
</dbReference>
<organism evidence="7">
    <name type="scientific">Trichuris suis</name>
    <name type="common">pig whipworm</name>
    <dbReference type="NCBI Taxonomy" id="68888"/>
    <lineage>
        <taxon>Eukaryota</taxon>
        <taxon>Metazoa</taxon>
        <taxon>Ecdysozoa</taxon>
        <taxon>Nematoda</taxon>
        <taxon>Enoplea</taxon>
        <taxon>Dorylaimia</taxon>
        <taxon>Trichinellida</taxon>
        <taxon>Trichuridae</taxon>
        <taxon>Trichuris</taxon>
    </lineage>
</organism>
<dbReference type="GO" id="GO:0016020">
    <property type="term" value="C:membrane"/>
    <property type="evidence" value="ECO:0007669"/>
    <property type="project" value="UniProtKB-SubCell"/>
</dbReference>
<evidence type="ECO:0000256" key="5">
    <source>
        <dbReference type="SAM" id="MobiDB-lite"/>
    </source>
</evidence>
<feature type="transmembrane region" description="Helical" evidence="6">
    <location>
        <begin position="346"/>
        <end position="364"/>
    </location>
</feature>
<evidence type="ECO:0000256" key="2">
    <source>
        <dbReference type="ARBA" id="ARBA00022692"/>
    </source>
</evidence>
<reference evidence="7" key="1">
    <citation type="journal article" date="2014" name="Nat. Genet.">
        <title>Genome and transcriptome of the porcine whipworm Trichuris suis.</title>
        <authorList>
            <person name="Jex A.R."/>
            <person name="Nejsum P."/>
            <person name="Schwarz E.M."/>
            <person name="Hu L."/>
            <person name="Young N.D."/>
            <person name="Hall R.S."/>
            <person name="Korhonen P.K."/>
            <person name="Liao S."/>
            <person name="Thamsborg S."/>
            <person name="Xia J."/>
            <person name="Xu P."/>
            <person name="Wang S."/>
            <person name="Scheerlinck J.P."/>
            <person name="Hofmann A."/>
            <person name="Sternberg P.W."/>
            <person name="Wang J."/>
            <person name="Gasser R.B."/>
        </authorList>
    </citation>
    <scope>NUCLEOTIDE SEQUENCE [LARGE SCALE GENOMIC DNA]</scope>
    <source>
        <strain evidence="7">DCEP-RM93F</strain>
    </source>
</reference>
<feature type="transmembrane region" description="Helical" evidence="6">
    <location>
        <begin position="111"/>
        <end position="130"/>
    </location>
</feature>
<evidence type="ECO:0000256" key="6">
    <source>
        <dbReference type="SAM" id="Phobius"/>
    </source>
</evidence>
<feature type="transmembrane region" description="Helical" evidence="6">
    <location>
        <begin position="308"/>
        <end position="334"/>
    </location>
</feature>
<evidence type="ECO:0000313" key="7">
    <source>
        <dbReference type="EMBL" id="KFD72074.1"/>
    </source>
</evidence>
<feature type="transmembrane region" description="Helical" evidence="6">
    <location>
        <begin position="207"/>
        <end position="228"/>
    </location>
</feature>
<proteinExistence type="predicted"/>
<dbReference type="InterPro" id="IPR036259">
    <property type="entry name" value="MFS_trans_sf"/>
</dbReference>
<protein>
    <recommendedName>
        <fullName evidence="8">Major facilitator superfamily (MFS) profile domain-containing protein</fullName>
    </recommendedName>
</protein>
<sequence length="497" mass="55445">MIPSLEGSLEVSNCYGNPRKGAPSSPEKQRRTTMSRRLGCAKISTNIFRSITIEPAVSLYMFTSFVHISIFQALIYEKASLRVNRSLNDSSVNMSATDIQLLTQKLANHTYLYSTLCLLFPSLFVAGIYGSLSDLKYKKKTLVLPFFGLLLADVNYIVQAYFLEFNIYLLLISDLIFGMFGGFTAILGSIFSYSARHADRSKNSYRIATMEACLGFGGTLGFVLAGILHRSLSYWAIFALNLVLHALVLTYMLIRVSGKTPTSEAPANVEPPNNGALAKLSLFQHVQFHLMQLKYTLVKKRPADGRRCIVYCLVAFCTAYYLSNGAQHIMFFYFKHRYGWAITEYGFFRGVYYALSSIIVLIVYPTLRRRGVTDLVLALCGIISRSIGCLVLGLAPNGSLACITLLFFSLNRFNATGLRCTLSAEVSLAEQGKIFAILAMLESVIGLLASLSFNLLFPQTLSFFSGFSYVLICALFLVPFSCILLTRRTIRRRHSRT</sequence>
<keyword evidence="3 6" id="KW-1133">Transmembrane helix</keyword>